<sequence length="437" mass="48633">MKPNLTAGLFLNGRSSTAVPVTDLMLNDTAFLELGTGVRENHKDSQLSTSEETDHEEDRITDNLDPSSRPCTNFLTTPGNNKDTNTSEAVDNDFQEGSNSPSRTSSESCYESPGTMLKKLIKTGVFDGTGILDKETQPSRVHGDGNNMFEKSEPAEIHTSRRGGLKASCTRKNQTLLVTTQPPSNNARSNQTCSENHLNKANDSLCFGQRDESLPLYIDSTTQVYSPDLANPVDAENGKGHVISQGSRHDDKTEDSTTNIRRQSVSRTSEGGHHYIQCVHTDSAPRPVPTNFERDHGDFDYLVGSKNILNPELQNVEQNVHDAWQRYGMDIPIQQSSAYQQPFCFIHGLDMPAPSTSSHVQFPEVNYSIHDGQEHEEPQLQEQHSSHGNETLQDFLERIDENRERLDDQAGCSAGRMCDSYGAPDAEMLAFWRPNRF</sequence>
<protein>
    <submittedName>
        <fullName evidence="2">Uncharacterized protein</fullName>
    </submittedName>
</protein>
<feature type="region of interest" description="Disordered" evidence="1">
    <location>
        <begin position="130"/>
        <end position="166"/>
    </location>
</feature>
<feature type="region of interest" description="Disordered" evidence="1">
    <location>
        <begin position="41"/>
        <end position="111"/>
    </location>
</feature>
<dbReference type="Proteomes" id="UP000253153">
    <property type="component" value="Unassembled WGS sequence"/>
</dbReference>
<feature type="region of interest" description="Disordered" evidence="1">
    <location>
        <begin position="238"/>
        <end position="272"/>
    </location>
</feature>
<dbReference type="AlphaFoldDB" id="A0A366QSK8"/>
<name>A0A366QSK8_9HYPO</name>
<reference evidence="2 3" key="1">
    <citation type="submission" date="2018-06" db="EMBL/GenBank/DDBJ databases">
        <title>Fusarium incarnatum-equiseti species complex species 28.</title>
        <authorList>
            <person name="Gardiner D.M."/>
        </authorList>
    </citation>
    <scope>NUCLEOTIDE SEQUENCE [LARGE SCALE GENOMIC DNA]</scope>
    <source>
        <strain evidence="2 3">FIESC_28</strain>
    </source>
</reference>
<gene>
    <name evidence="2" type="ORF">FIESC28_10516</name>
</gene>
<accession>A0A366QSK8</accession>
<evidence type="ECO:0000313" key="3">
    <source>
        <dbReference type="Proteomes" id="UP000253153"/>
    </source>
</evidence>
<dbReference type="EMBL" id="QKXC01000310">
    <property type="protein sequence ID" value="RBR07722.1"/>
    <property type="molecule type" value="Genomic_DNA"/>
</dbReference>
<comment type="caution">
    <text evidence="2">The sequence shown here is derived from an EMBL/GenBank/DDBJ whole genome shotgun (WGS) entry which is preliminary data.</text>
</comment>
<dbReference type="OrthoDB" id="2537141at2759"/>
<feature type="compositionally biased region" description="Polar residues" evidence="1">
    <location>
        <begin position="64"/>
        <end position="109"/>
    </location>
</feature>
<evidence type="ECO:0000256" key="1">
    <source>
        <dbReference type="SAM" id="MobiDB-lite"/>
    </source>
</evidence>
<dbReference type="RefSeq" id="XP_031011292.1">
    <property type="nucleotide sequence ID" value="XM_031164647.1"/>
</dbReference>
<proteinExistence type="predicted"/>
<feature type="compositionally biased region" description="Polar residues" evidence="1">
    <location>
        <begin position="256"/>
        <end position="269"/>
    </location>
</feature>
<evidence type="ECO:0000313" key="2">
    <source>
        <dbReference type="EMBL" id="RBR07722.1"/>
    </source>
</evidence>
<dbReference type="GeneID" id="41999943"/>
<organism evidence="2 3">
    <name type="scientific">Fusarium coffeatum</name>
    <dbReference type="NCBI Taxonomy" id="231269"/>
    <lineage>
        <taxon>Eukaryota</taxon>
        <taxon>Fungi</taxon>
        <taxon>Dikarya</taxon>
        <taxon>Ascomycota</taxon>
        <taxon>Pezizomycotina</taxon>
        <taxon>Sordariomycetes</taxon>
        <taxon>Hypocreomycetidae</taxon>
        <taxon>Hypocreales</taxon>
        <taxon>Nectriaceae</taxon>
        <taxon>Fusarium</taxon>
        <taxon>Fusarium incarnatum-equiseti species complex</taxon>
    </lineage>
</organism>
<keyword evidence="3" id="KW-1185">Reference proteome</keyword>
<feature type="compositionally biased region" description="Basic and acidic residues" evidence="1">
    <location>
        <begin position="150"/>
        <end position="159"/>
    </location>
</feature>
<feature type="compositionally biased region" description="Basic and acidic residues" evidence="1">
    <location>
        <begin position="132"/>
        <end position="143"/>
    </location>
</feature>